<organism evidence="2 3">
    <name type="scientific">Alteromonas halophila</name>
    <dbReference type="NCBI Taxonomy" id="516698"/>
    <lineage>
        <taxon>Bacteria</taxon>
        <taxon>Pseudomonadati</taxon>
        <taxon>Pseudomonadota</taxon>
        <taxon>Gammaproteobacteria</taxon>
        <taxon>Alteromonadales</taxon>
        <taxon>Alteromonadaceae</taxon>
        <taxon>Alteromonas/Salinimonas group</taxon>
        <taxon>Alteromonas</taxon>
    </lineage>
</organism>
<comment type="caution">
    <text evidence="2">The sequence shown here is derived from an EMBL/GenBank/DDBJ whole genome shotgun (WGS) entry which is preliminary data.</text>
</comment>
<dbReference type="AlphaFoldDB" id="A0A918JNN9"/>
<gene>
    <name evidence="2" type="ORF">GCM10007391_27830</name>
</gene>
<reference evidence="2" key="2">
    <citation type="submission" date="2020-09" db="EMBL/GenBank/DDBJ databases">
        <authorList>
            <person name="Sun Q."/>
            <person name="Kim S."/>
        </authorList>
    </citation>
    <scope>NUCLEOTIDE SEQUENCE</scope>
    <source>
        <strain evidence="2">KCTC 22164</strain>
    </source>
</reference>
<dbReference type="Gene3D" id="3.40.50.720">
    <property type="entry name" value="NAD(P)-binding Rossmann-like Domain"/>
    <property type="match status" value="1"/>
</dbReference>
<dbReference type="PANTHER" id="PTHR14097:SF7">
    <property type="entry name" value="OXIDOREDUCTASE HTATIP2"/>
    <property type="match status" value="1"/>
</dbReference>
<proteinExistence type="predicted"/>
<dbReference type="EMBL" id="BMXP01000008">
    <property type="protein sequence ID" value="GGW92014.1"/>
    <property type="molecule type" value="Genomic_DNA"/>
</dbReference>
<evidence type="ECO:0000259" key="1">
    <source>
        <dbReference type="Pfam" id="PF13460"/>
    </source>
</evidence>
<dbReference type="Proteomes" id="UP000631300">
    <property type="component" value="Unassembled WGS sequence"/>
</dbReference>
<evidence type="ECO:0000313" key="3">
    <source>
        <dbReference type="Proteomes" id="UP000631300"/>
    </source>
</evidence>
<feature type="domain" description="NAD(P)-binding" evidence="1">
    <location>
        <begin position="11"/>
        <end position="131"/>
    </location>
</feature>
<accession>A0A918JNN9</accession>
<dbReference type="SUPFAM" id="SSF51735">
    <property type="entry name" value="NAD(P)-binding Rossmann-fold domains"/>
    <property type="match status" value="1"/>
</dbReference>
<dbReference type="PANTHER" id="PTHR14097">
    <property type="entry name" value="OXIDOREDUCTASE HTATIP2"/>
    <property type="match status" value="1"/>
</dbReference>
<reference evidence="2" key="1">
    <citation type="journal article" date="2014" name="Int. J. Syst. Evol. Microbiol.">
        <title>Complete genome sequence of Corynebacterium casei LMG S-19264T (=DSM 44701T), isolated from a smear-ripened cheese.</title>
        <authorList>
            <consortium name="US DOE Joint Genome Institute (JGI-PGF)"/>
            <person name="Walter F."/>
            <person name="Albersmeier A."/>
            <person name="Kalinowski J."/>
            <person name="Ruckert C."/>
        </authorList>
    </citation>
    <scope>NUCLEOTIDE SEQUENCE</scope>
    <source>
        <strain evidence="2">KCTC 22164</strain>
    </source>
</reference>
<protein>
    <submittedName>
        <fullName evidence="2">Oxidoreductase</fullName>
    </submittedName>
</protein>
<dbReference type="InterPro" id="IPR016040">
    <property type="entry name" value="NAD(P)-bd_dom"/>
</dbReference>
<keyword evidence="3" id="KW-1185">Reference proteome</keyword>
<dbReference type="InterPro" id="IPR036291">
    <property type="entry name" value="NAD(P)-bd_dom_sf"/>
</dbReference>
<dbReference type="RefSeq" id="WP_189407474.1">
    <property type="nucleotide sequence ID" value="NZ_BMXP01000008.1"/>
</dbReference>
<sequence length="209" mass="23293">MSSFKSALVLGATGLVGQNLVRRLLRDHRYQRICLLVRKPLASTLFDDPDGKLQPVVIDFDALQDYQGYFMVDHVYCCLGTTLKQAGSKAAFRRVDFEYIHVAAQLARAQRCSSFVWISSVGADASSSNFYLKVKGELENAIMRMPQLDNASAVRPSLLIGERQESRPMEALGQKLAPLFAPLLKGRLKKYRPVDAKEVAASMVALQHF</sequence>
<evidence type="ECO:0000313" key="2">
    <source>
        <dbReference type="EMBL" id="GGW92014.1"/>
    </source>
</evidence>
<name>A0A918JNN9_9ALTE</name>
<dbReference type="Pfam" id="PF13460">
    <property type="entry name" value="NAD_binding_10"/>
    <property type="match status" value="1"/>
</dbReference>